<dbReference type="Gene3D" id="3.20.20.80">
    <property type="entry name" value="Glycosidases"/>
    <property type="match status" value="1"/>
</dbReference>
<protein>
    <submittedName>
        <fullName evidence="3">Alpha-L-arabinofuranosidase</fullName>
    </submittedName>
</protein>
<dbReference type="InterPro" id="IPR017853">
    <property type="entry name" value="GH"/>
</dbReference>
<keyword evidence="4" id="KW-1185">Reference proteome</keyword>
<dbReference type="PANTHER" id="PTHR43576">
    <property type="entry name" value="ALPHA-L-ARABINOFURANOSIDASE C-RELATED"/>
    <property type="match status" value="1"/>
</dbReference>
<dbReference type="PROSITE" id="PS51257">
    <property type="entry name" value="PROKAR_LIPOPROTEIN"/>
    <property type="match status" value="1"/>
</dbReference>
<gene>
    <name evidence="3" type="ORF">QTN47_10675</name>
</gene>
<evidence type="ECO:0000259" key="2">
    <source>
        <dbReference type="Pfam" id="PF22848"/>
    </source>
</evidence>
<evidence type="ECO:0000256" key="1">
    <source>
        <dbReference type="SAM" id="SignalP"/>
    </source>
</evidence>
<name>A0ABV3ZFU7_9BACT</name>
<reference evidence="3 4" key="1">
    <citation type="submission" date="2023-07" db="EMBL/GenBank/DDBJ databases">
        <authorList>
            <person name="Lian W.-H."/>
        </authorList>
    </citation>
    <scope>NUCLEOTIDE SEQUENCE [LARGE SCALE GENOMIC DNA]</scope>
    <source>
        <strain evidence="3 4">SYSU DXS3180</strain>
    </source>
</reference>
<proteinExistence type="predicted"/>
<dbReference type="SUPFAM" id="SSF51445">
    <property type="entry name" value="(Trans)glycosidases"/>
    <property type="match status" value="1"/>
</dbReference>
<evidence type="ECO:0000313" key="3">
    <source>
        <dbReference type="EMBL" id="MEX6687961.1"/>
    </source>
</evidence>
<feature type="chain" id="PRO_5047144223" evidence="1">
    <location>
        <begin position="25"/>
        <end position="582"/>
    </location>
</feature>
<sequence length="582" mass="63387">MYSYKHKVYCLLLPMICITTLSYSCKKSNTTNNNNNGGGADTTVTIPAAVDPPPANTQGFFMDDWAAKNFTVPTCTMMEKPGNPAVTIDIDATNVVTKISTNLFGNNANPYMSQIVTEPALLNNIKQLHPKIIRFPGGNISSVYLWNAAKGVVPATAPLKIKDANGANIDAGYWFGKNEEGWTLSVDNYYNTLQQSGNEGMITVNYGYARYGTGADPVADAAHLAADWVRYDNGRTRYWEIGNESNGTWQAGYRIDVSQNKDGQPEYITGELYGKHVKVFIDSMRRAAQEIGKTIYIGSQLLETAPASWQTPTDQNWNNGVVKQAGSATDFYIVHSYFTPYNTNSKAADILNAASSVPKNIMTYVTGNIASNGGTVKPIALTEWNIFATGSLQMVSHVSGMHAVMVLGELMKNKFGMASRWDLSNGWDNGNDHGMFNAGDEPGGVAKWSPRPAFYHMYYFQKYMGDRLVNSTSSSTDIVSYATTFSSGQSAVAIVNTGTGDKTVTINLKNFKSGEKYYWYTLTGGNDNGEFSRKVYINGIGPSGVSGGPDNYTSIQANAAMVKDGIRMLAPARSVSFVVVEK</sequence>
<dbReference type="Proteomes" id="UP001560573">
    <property type="component" value="Unassembled WGS sequence"/>
</dbReference>
<accession>A0ABV3ZFU7</accession>
<dbReference type="InterPro" id="IPR013780">
    <property type="entry name" value="Glyco_hydro_b"/>
</dbReference>
<dbReference type="Pfam" id="PF22848">
    <property type="entry name" value="ASD1_dom"/>
    <property type="match status" value="1"/>
</dbReference>
<organism evidence="3 4">
    <name type="scientific">Danxiaibacter flavus</name>
    <dbReference type="NCBI Taxonomy" id="3049108"/>
    <lineage>
        <taxon>Bacteria</taxon>
        <taxon>Pseudomonadati</taxon>
        <taxon>Bacteroidota</taxon>
        <taxon>Chitinophagia</taxon>
        <taxon>Chitinophagales</taxon>
        <taxon>Chitinophagaceae</taxon>
        <taxon>Danxiaibacter</taxon>
    </lineage>
</organism>
<dbReference type="PANTHER" id="PTHR43576:SF3">
    <property type="entry name" value="ALPHA-L-ARABINOFURANOSIDASE C"/>
    <property type="match status" value="1"/>
</dbReference>
<evidence type="ECO:0000313" key="4">
    <source>
        <dbReference type="Proteomes" id="UP001560573"/>
    </source>
</evidence>
<comment type="caution">
    <text evidence="3">The sequence shown here is derived from an EMBL/GenBank/DDBJ whole genome shotgun (WGS) entry which is preliminary data.</text>
</comment>
<dbReference type="RefSeq" id="WP_369329368.1">
    <property type="nucleotide sequence ID" value="NZ_JAULBC010000003.1"/>
</dbReference>
<dbReference type="Gene3D" id="2.60.40.1180">
    <property type="entry name" value="Golgi alpha-mannosidase II"/>
    <property type="match status" value="1"/>
</dbReference>
<keyword evidence="1" id="KW-0732">Signal</keyword>
<feature type="domain" description="Alpha-L-arabinofuranosidase 1 catalytic" evidence="2">
    <location>
        <begin position="125"/>
        <end position="291"/>
    </location>
</feature>
<dbReference type="InterPro" id="IPR055235">
    <property type="entry name" value="ASD1_cat"/>
</dbReference>
<dbReference type="EMBL" id="JAULBC010000003">
    <property type="protein sequence ID" value="MEX6687961.1"/>
    <property type="molecule type" value="Genomic_DNA"/>
</dbReference>
<feature type="signal peptide" evidence="1">
    <location>
        <begin position="1"/>
        <end position="24"/>
    </location>
</feature>